<dbReference type="InterPro" id="IPR016062">
    <property type="entry name" value="TM1410-rel"/>
</dbReference>
<dbReference type="PRINTS" id="PR01545">
    <property type="entry name" value="THEMAYE10DUF"/>
</dbReference>
<dbReference type="PANTHER" id="PTHR35882:SF2">
    <property type="entry name" value="PELA"/>
    <property type="match status" value="1"/>
</dbReference>
<organism evidence="2 3">
    <name type="scientific">Sulfitobacter indolifex HEL-45</name>
    <dbReference type="NCBI Taxonomy" id="391624"/>
    <lineage>
        <taxon>Bacteria</taxon>
        <taxon>Pseudomonadati</taxon>
        <taxon>Pseudomonadota</taxon>
        <taxon>Alphaproteobacteria</taxon>
        <taxon>Rhodobacterales</taxon>
        <taxon>Roseobacteraceae</taxon>
        <taxon>Sulfitobacter</taxon>
    </lineage>
</organism>
<gene>
    <name evidence="2" type="ORF">OIHEL45_20096</name>
</gene>
<name>A0ABM9X218_9RHOB</name>
<dbReference type="SUPFAM" id="SSF51445">
    <property type="entry name" value="(Trans)glycosidases"/>
    <property type="match status" value="1"/>
</dbReference>
<dbReference type="Pfam" id="PF03537">
    <property type="entry name" value="Glyco_hydro_114"/>
    <property type="match status" value="1"/>
</dbReference>
<comment type="caution">
    <text evidence="2">The sequence shown here is derived from an EMBL/GenBank/DDBJ whole genome shotgun (WGS) entry which is preliminary data.</text>
</comment>
<evidence type="ECO:0000313" key="2">
    <source>
        <dbReference type="EMBL" id="EDQ03526.1"/>
    </source>
</evidence>
<dbReference type="Gene3D" id="3.20.20.70">
    <property type="entry name" value="Aldolase class I"/>
    <property type="match status" value="1"/>
</dbReference>
<keyword evidence="3" id="KW-1185">Reference proteome</keyword>
<dbReference type="InterPro" id="IPR013785">
    <property type="entry name" value="Aldolase_TIM"/>
</dbReference>
<feature type="domain" description="Glycoside-hydrolase family GH114 TIM-barrel" evidence="1">
    <location>
        <begin position="79"/>
        <end position="295"/>
    </location>
</feature>
<reference evidence="2 3" key="1">
    <citation type="submission" date="2007-11" db="EMBL/GenBank/DDBJ databases">
        <authorList>
            <person name="Wagner-Dobler I."/>
            <person name="Ferriera S."/>
            <person name="Johnson J."/>
            <person name="Kravitz S."/>
            <person name="Beeson K."/>
            <person name="Sutton G."/>
            <person name="Rogers Y.-H."/>
            <person name="Friedman R."/>
            <person name="Frazier M."/>
            <person name="Venter J.C."/>
        </authorList>
    </citation>
    <scope>NUCLEOTIDE SEQUENCE [LARGE SCALE GENOMIC DNA]</scope>
    <source>
        <strain evidence="2 3">HEL-45</strain>
    </source>
</reference>
<accession>A0ABM9X218</accession>
<evidence type="ECO:0000259" key="1">
    <source>
        <dbReference type="Pfam" id="PF03537"/>
    </source>
</evidence>
<dbReference type="InterPro" id="IPR017853">
    <property type="entry name" value="GH"/>
</dbReference>
<evidence type="ECO:0000313" key="3">
    <source>
        <dbReference type="Proteomes" id="UP000003257"/>
    </source>
</evidence>
<dbReference type="Proteomes" id="UP000003257">
    <property type="component" value="Unassembled WGS sequence"/>
</dbReference>
<dbReference type="EMBL" id="ABID01000014">
    <property type="protein sequence ID" value="EDQ03526.1"/>
    <property type="molecule type" value="Genomic_DNA"/>
</dbReference>
<proteinExistence type="predicted"/>
<dbReference type="PANTHER" id="PTHR35882">
    <property type="entry name" value="PELA"/>
    <property type="match status" value="1"/>
</dbReference>
<dbReference type="InterPro" id="IPR004352">
    <property type="entry name" value="GH114_TIM-barrel"/>
</dbReference>
<protein>
    <recommendedName>
        <fullName evidence="1">Glycoside-hydrolase family GH114 TIM-barrel domain-containing protein</fullName>
    </recommendedName>
</protein>
<sequence length="312" mass="33677">MFVAAAASLTSLPGLACTEPADSRALRLTSALKSGYGVQYWGASFQAETLAQAPHGLLIIEATKIGAADTSDGREVTFTAEEMERIRRQGERPVLAYLNLTEVEPWRDYWPEDGKTPPWLGPETSTGDKLAAFWRSEWRKILRQRVIRLMNTGVDGLFLDDALNYFVAGSLKDKAPDMPSDVPAAAEVMLSLVQEIAAEARTVRCNALIIVNNGVFVGRDAGSKSRAAFNTYRAAIDGIMIEDGFGGADTPVLHTALQEDYIAEGIPVLSLDFAAKAQAEDMVNRAHVKGYAPYIVLDGSFSSLAPPVPSAP</sequence>